<feature type="compositionally biased region" description="Basic and acidic residues" evidence="1">
    <location>
        <begin position="138"/>
        <end position="158"/>
    </location>
</feature>
<evidence type="ECO:0000313" key="3">
    <source>
        <dbReference type="Proteomes" id="UP001605036"/>
    </source>
</evidence>
<name>A0ABD1XTU2_9MARC</name>
<dbReference type="EMBL" id="JBHFFA010000007">
    <property type="protein sequence ID" value="KAL2612312.1"/>
    <property type="molecule type" value="Genomic_DNA"/>
</dbReference>
<accession>A0ABD1XTU2</accession>
<feature type="compositionally biased region" description="Basic residues" evidence="1">
    <location>
        <begin position="162"/>
        <end position="184"/>
    </location>
</feature>
<protein>
    <submittedName>
        <fullName evidence="2">Uncharacterized protein</fullName>
    </submittedName>
</protein>
<sequence>MAIAFLLDSRSLSLLVRTITPIPLLNNAAGESLRYRAEDVVRGVTKIAIREARAKELRMEILNSDRLKAHLEDNPTGLELLKHDKVLSKKQPSVQLQAVPEYLRDPSTEAASRQIKIARAVAGDNQKFFRKRMQQRKAGKEDPLKTFLPRKREGHDKVGSFAKKKKVGSQGVPKKKHHNRQKRK</sequence>
<proteinExistence type="predicted"/>
<reference evidence="2 3" key="1">
    <citation type="submission" date="2024-09" db="EMBL/GenBank/DDBJ databases">
        <title>Chromosome-scale assembly of Riccia fluitans.</title>
        <authorList>
            <person name="Paukszto L."/>
            <person name="Sawicki J."/>
            <person name="Karawczyk K."/>
            <person name="Piernik-Szablinska J."/>
            <person name="Szczecinska M."/>
            <person name="Mazdziarz M."/>
        </authorList>
    </citation>
    <scope>NUCLEOTIDE SEQUENCE [LARGE SCALE GENOMIC DNA]</scope>
    <source>
        <strain evidence="2">Rf_01</strain>
        <tissue evidence="2">Aerial parts of the thallus</tissue>
    </source>
</reference>
<keyword evidence="3" id="KW-1185">Reference proteome</keyword>
<evidence type="ECO:0000256" key="1">
    <source>
        <dbReference type="SAM" id="MobiDB-lite"/>
    </source>
</evidence>
<organism evidence="2 3">
    <name type="scientific">Riccia fluitans</name>
    <dbReference type="NCBI Taxonomy" id="41844"/>
    <lineage>
        <taxon>Eukaryota</taxon>
        <taxon>Viridiplantae</taxon>
        <taxon>Streptophyta</taxon>
        <taxon>Embryophyta</taxon>
        <taxon>Marchantiophyta</taxon>
        <taxon>Marchantiopsida</taxon>
        <taxon>Marchantiidae</taxon>
        <taxon>Marchantiales</taxon>
        <taxon>Ricciaceae</taxon>
        <taxon>Riccia</taxon>
    </lineage>
</organism>
<comment type="caution">
    <text evidence="2">The sequence shown here is derived from an EMBL/GenBank/DDBJ whole genome shotgun (WGS) entry which is preliminary data.</text>
</comment>
<dbReference type="Proteomes" id="UP001605036">
    <property type="component" value="Unassembled WGS sequence"/>
</dbReference>
<feature type="region of interest" description="Disordered" evidence="1">
    <location>
        <begin position="132"/>
        <end position="184"/>
    </location>
</feature>
<dbReference type="AlphaFoldDB" id="A0ABD1XTU2"/>
<gene>
    <name evidence="2" type="ORF">R1flu_024004</name>
</gene>
<evidence type="ECO:0000313" key="2">
    <source>
        <dbReference type="EMBL" id="KAL2612312.1"/>
    </source>
</evidence>